<dbReference type="eggNOG" id="KOG2216">
    <property type="taxonomic scope" value="Eukaryota"/>
</dbReference>
<evidence type="ECO:0000256" key="3">
    <source>
        <dbReference type="ARBA" id="ARBA00023242"/>
    </source>
</evidence>
<dbReference type="InterPro" id="IPR019163">
    <property type="entry name" value="THO_Thoc5"/>
</dbReference>
<dbReference type="PANTHER" id="PTHR13375">
    <property type="entry name" value="FMS INTERACTING PROTEIN"/>
    <property type="match status" value="1"/>
</dbReference>
<keyword evidence="7" id="KW-1185">Reference proteome</keyword>
<evidence type="ECO:0000313" key="6">
    <source>
        <dbReference type="EMBL" id="EPB91437.1"/>
    </source>
</evidence>
<feature type="compositionally biased region" description="Polar residues" evidence="5">
    <location>
        <begin position="219"/>
        <end position="239"/>
    </location>
</feature>
<keyword evidence="3" id="KW-0539">Nucleus</keyword>
<dbReference type="OrthoDB" id="20582at2759"/>
<name>S2JSK3_MUCC1</name>
<accession>S2JSK3</accession>
<organism evidence="6 7">
    <name type="scientific">Mucor circinelloides f. circinelloides (strain 1006PhL)</name>
    <name type="common">Mucormycosis agent</name>
    <name type="synonym">Calyptromyces circinelloides</name>
    <dbReference type="NCBI Taxonomy" id="1220926"/>
    <lineage>
        <taxon>Eukaryota</taxon>
        <taxon>Fungi</taxon>
        <taxon>Fungi incertae sedis</taxon>
        <taxon>Mucoromycota</taxon>
        <taxon>Mucoromycotina</taxon>
        <taxon>Mucoromycetes</taxon>
        <taxon>Mucorales</taxon>
        <taxon>Mucorineae</taxon>
        <taxon>Mucoraceae</taxon>
        <taxon>Mucor</taxon>
    </lineage>
</organism>
<comment type="subcellular location">
    <subcellularLocation>
        <location evidence="1">Nucleus</location>
    </subcellularLocation>
</comment>
<dbReference type="Pfam" id="PF09766">
    <property type="entry name" value="FmiP_Thoc5"/>
    <property type="match status" value="1"/>
</dbReference>
<evidence type="ECO:0000256" key="4">
    <source>
        <dbReference type="SAM" id="Coils"/>
    </source>
</evidence>
<dbReference type="GO" id="GO:0003729">
    <property type="term" value="F:mRNA binding"/>
    <property type="evidence" value="ECO:0007669"/>
    <property type="project" value="TreeGrafter"/>
</dbReference>
<feature type="region of interest" description="Disordered" evidence="5">
    <location>
        <begin position="208"/>
        <end position="239"/>
    </location>
</feature>
<feature type="coiled-coil region" evidence="4">
    <location>
        <begin position="154"/>
        <end position="188"/>
    </location>
</feature>
<dbReference type="OMA" id="EIVQCRK"/>
<evidence type="ECO:0000256" key="1">
    <source>
        <dbReference type="ARBA" id="ARBA00004123"/>
    </source>
</evidence>
<gene>
    <name evidence="6" type="ORF">HMPREF1544_01759</name>
</gene>
<dbReference type="PANTHER" id="PTHR13375:SF3">
    <property type="entry name" value="THO COMPLEX SUBUNIT 5 HOMOLOG"/>
    <property type="match status" value="1"/>
</dbReference>
<evidence type="ECO:0008006" key="8">
    <source>
        <dbReference type="Google" id="ProtNLM"/>
    </source>
</evidence>
<keyword evidence="4" id="KW-0175">Coiled coil</keyword>
<protein>
    <recommendedName>
        <fullName evidence="8">THO complex subunit 5</fullName>
    </recommendedName>
</protein>
<reference evidence="7" key="1">
    <citation type="submission" date="2013-05" db="EMBL/GenBank/DDBJ databases">
        <title>The Genome sequence of Mucor circinelloides f. circinelloides 1006PhL.</title>
        <authorList>
            <consortium name="The Broad Institute Genomics Platform"/>
            <person name="Cuomo C."/>
            <person name="Earl A."/>
            <person name="Findley K."/>
            <person name="Lee S.C."/>
            <person name="Walker B."/>
            <person name="Young S."/>
            <person name="Zeng Q."/>
            <person name="Gargeya S."/>
            <person name="Fitzgerald M."/>
            <person name="Haas B."/>
            <person name="Abouelleil A."/>
            <person name="Allen A.W."/>
            <person name="Alvarado L."/>
            <person name="Arachchi H.M."/>
            <person name="Berlin A.M."/>
            <person name="Chapman S.B."/>
            <person name="Gainer-Dewar J."/>
            <person name="Goldberg J."/>
            <person name="Griggs A."/>
            <person name="Gujja S."/>
            <person name="Hansen M."/>
            <person name="Howarth C."/>
            <person name="Imamovic A."/>
            <person name="Ireland A."/>
            <person name="Larimer J."/>
            <person name="McCowan C."/>
            <person name="Murphy C."/>
            <person name="Pearson M."/>
            <person name="Poon T.W."/>
            <person name="Priest M."/>
            <person name="Roberts A."/>
            <person name="Saif S."/>
            <person name="Shea T."/>
            <person name="Sisk P."/>
            <person name="Sykes S."/>
            <person name="Wortman J."/>
            <person name="Nusbaum C."/>
            <person name="Birren B."/>
        </authorList>
    </citation>
    <scope>NUCLEOTIDE SEQUENCE [LARGE SCALE GENOMIC DNA]</scope>
    <source>
        <strain evidence="7">1006PhL</strain>
    </source>
</reference>
<dbReference type="Proteomes" id="UP000014254">
    <property type="component" value="Unassembled WGS sequence"/>
</dbReference>
<dbReference type="AlphaFoldDB" id="S2JSK3"/>
<dbReference type="InParanoid" id="S2JSK3"/>
<dbReference type="STRING" id="1220926.S2JSK3"/>
<dbReference type="GO" id="GO:0006406">
    <property type="term" value="P:mRNA export from nucleus"/>
    <property type="evidence" value="ECO:0007669"/>
    <property type="project" value="TreeGrafter"/>
</dbReference>
<sequence length="239" mass="27348">MVMLDSKVALLQEISEAAKKLEAILVTQFDKKLEGTLEADSQATIDYDQIGINFAKLKDRQVGSFTATLESKQATAEAKEHMNEKQVDLHDVMYEKRHILEEIVQCRKFRSVYQDVELIPLDEFKAKAGPEYLENSDNPHQLFINRLKYELVVRAALKEQQEELQLKRTQLIKENRKAQKKVDQYDKLLDDFVQSAAPLEEALEAELKADNAPEEEMITDQQEAGETTTNTAEVMDTSL</sequence>
<evidence type="ECO:0000256" key="5">
    <source>
        <dbReference type="SAM" id="MobiDB-lite"/>
    </source>
</evidence>
<comment type="similarity">
    <text evidence="2">Belongs to the THOC5 family.</text>
</comment>
<evidence type="ECO:0000256" key="2">
    <source>
        <dbReference type="ARBA" id="ARBA00008044"/>
    </source>
</evidence>
<dbReference type="VEuPathDB" id="FungiDB:HMPREF1544_01759"/>
<dbReference type="EMBL" id="KE123909">
    <property type="protein sequence ID" value="EPB91437.1"/>
    <property type="molecule type" value="Genomic_DNA"/>
</dbReference>
<dbReference type="GO" id="GO:0000445">
    <property type="term" value="C:THO complex part of transcription export complex"/>
    <property type="evidence" value="ECO:0007669"/>
    <property type="project" value="TreeGrafter"/>
</dbReference>
<proteinExistence type="inferred from homology"/>
<evidence type="ECO:0000313" key="7">
    <source>
        <dbReference type="Proteomes" id="UP000014254"/>
    </source>
</evidence>